<dbReference type="Gene3D" id="3.30.470.20">
    <property type="entry name" value="ATP-grasp fold, B domain"/>
    <property type="match status" value="1"/>
</dbReference>
<dbReference type="SUPFAM" id="SSF52440">
    <property type="entry name" value="PreATP-grasp domain"/>
    <property type="match status" value="1"/>
</dbReference>
<name>A0ABW2A9G4_9GAMM</name>
<evidence type="ECO:0000313" key="9">
    <source>
        <dbReference type="Proteomes" id="UP001596422"/>
    </source>
</evidence>
<dbReference type="Pfam" id="PF02786">
    <property type="entry name" value="CPSase_L_D2"/>
    <property type="match status" value="1"/>
</dbReference>
<keyword evidence="1" id="KW-0436">Ligase</keyword>
<dbReference type="PANTHER" id="PTHR18866">
    <property type="entry name" value="CARBOXYLASE:PYRUVATE/ACETYL-COA/PROPIONYL-COA CARBOXYLASE"/>
    <property type="match status" value="1"/>
</dbReference>
<evidence type="ECO:0000256" key="1">
    <source>
        <dbReference type="ARBA" id="ARBA00022598"/>
    </source>
</evidence>
<feature type="domain" description="Biotin carboxylation" evidence="7">
    <location>
        <begin position="1"/>
        <end position="449"/>
    </location>
</feature>
<organism evidence="8 9">
    <name type="scientific">Marinobacterium aestuariivivens</name>
    <dbReference type="NCBI Taxonomy" id="1698799"/>
    <lineage>
        <taxon>Bacteria</taxon>
        <taxon>Pseudomonadati</taxon>
        <taxon>Pseudomonadota</taxon>
        <taxon>Gammaproteobacteria</taxon>
        <taxon>Oceanospirillales</taxon>
        <taxon>Oceanospirillaceae</taxon>
        <taxon>Marinobacterium</taxon>
    </lineage>
</organism>
<evidence type="ECO:0000256" key="4">
    <source>
        <dbReference type="ARBA" id="ARBA00023267"/>
    </source>
</evidence>
<evidence type="ECO:0000256" key="3">
    <source>
        <dbReference type="ARBA" id="ARBA00022840"/>
    </source>
</evidence>
<dbReference type="SMART" id="SM00878">
    <property type="entry name" value="Biotin_carb_C"/>
    <property type="match status" value="1"/>
</dbReference>
<dbReference type="EMBL" id="JBHSWE010000002">
    <property type="protein sequence ID" value="MFC6674191.1"/>
    <property type="molecule type" value="Genomic_DNA"/>
</dbReference>
<dbReference type="InterPro" id="IPR016185">
    <property type="entry name" value="PreATP-grasp_dom_sf"/>
</dbReference>
<evidence type="ECO:0000259" key="6">
    <source>
        <dbReference type="PROSITE" id="PS50975"/>
    </source>
</evidence>
<sequence>MMQKVLIANRGEIACRIISSCKKLGLATVAVYSEADKDALHVEMADEAYLLGPAMAKESYLNADKVLQIALECSANAIHPGYGFLAENSRFAEAVAKAGLSWIGPRPHSIEDMGDKERARDIAKASGLPVLPGSPRFTPGDLAGLESAAEEVGYPLLVKASAGGGGIGMRLVESAEKLRSVAEATQSMSEKSFGDGTIYLERYIPRARHVEVQVFGFGEGHAVHLYERDCSLQRRYQKVIEESPAPALPDAVRQKMVTAASALCHHQRYLGAGTVEFIVDADTFEFYFLEMNTRIQVEHPVTEMNTDLDLVAMQVDLIRGSLSSFDQRDVRHQGHSIECRLYAENPDKNFMPSPGTLEVFELPEQGHGLRIDCGFRQGDQISFYYDPMIAKIICHATNRENAIDKMLTALDLIHVEGVKTNIEFLKRCLAHESFREGRVFTGFIDTHQAELLGS</sequence>
<dbReference type="InterPro" id="IPR005479">
    <property type="entry name" value="CPAse_ATP-bd"/>
</dbReference>
<dbReference type="SUPFAM" id="SSF56059">
    <property type="entry name" value="Glutathione synthetase ATP-binding domain-like"/>
    <property type="match status" value="1"/>
</dbReference>
<dbReference type="Pfam" id="PF02785">
    <property type="entry name" value="Biotin_carb_C"/>
    <property type="match status" value="1"/>
</dbReference>
<gene>
    <name evidence="8" type="ORF">ACFQDL_31855</name>
</gene>
<proteinExistence type="predicted"/>
<dbReference type="InterPro" id="IPR011764">
    <property type="entry name" value="Biotin_carboxylation_dom"/>
</dbReference>
<dbReference type="InterPro" id="IPR005482">
    <property type="entry name" value="Biotin_COase_C"/>
</dbReference>
<evidence type="ECO:0000256" key="5">
    <source>
        <dbReference type="PROSITE-ProRule" id="PRU00409"/>
    </source>
</evidence>
<dbReference type="PROSITE" id="PS00866">
    <property type="entry name" value="CPSASE_1"/>
    <property type="match status" value="1"/>
</dbReference>
<comment type="caution">
    <text evidence="8">The sequence shown here is derived from an EMBL/GenBank/DDBJ whole genome shotgun (WGS) entry which is preliminary data.</text>
</comment>
<dbReference type="PROSITE" id="PS00867">
    <property type="entry name" value="CPSASE_2"/>
    <property type="match status" value="1"/>
</dbReference>
<keyword evidence="2 5" id="KW-0547">Nucleotide-binding</keyword>
<dbReference type="PROSITE" id="PS50979">
    <property type="entry name" value="BC"/>
    <property type="match status" value="1"/>
</dbReference>
<dbReference type="PROSITE" id="PS50975">
    <property type="entry name" value="ATP_GRASP"/>
    <property type="match status" value="1"/>
</dbReference>
<dbReference type="InterPro" id="IPR050856">
    <property type="entry name" value="Biotin_carboxylase_complex"/>
</dbReference>
<keyword evidence="3 5" id="KW-0067">ATP-binding</keyword>
<dbReference type="SUPFAM" id="SSF51246">
    <property type="entry name" value="Rudiment single hybrid motif"/>
    <property type="match status" value="1"/>
</dbReference>
<evidence type="ECO:0000313" key="8">
    <source>
        <dbReference type="EMBL" id="MFC6674191.1"/>
    </source>
</evidence>
<dbReference type="PANTHER" id="PTHR18866:SF127">
    <property type="match status" value="1"/>
</dbReference>
<protein>
    <submittedName>
        <fullName evidence="8">Acetyl/propionyl/methylcrotonyl-CoA carboxylase subunit alpha</fullName>
    </submittedName>
</protein>
<evidence type="ECO:0000259" key="7">
    <source>
        <dbReference type="PROSITE" id="PS50979"/>
    </source>
</evidence>
<keyword evidence="9" id="KW-1185">Reference proteome</keyword>
<keyword evidence="4" id="KW-0092">Biotin</keyword>
<evidence type="ECO:0000256" key="2">
    <source>
        <dbReference type="ARBA" id="ARBA00022741"/>
    </source>
</evidence>
<dbReference type="Proteomes" id="UP001596422">
    <property type="component" value="Unassembled WGS sequence"/>
</dbReference>
<reference evidence="9" key="1">
    <citation type="journal article" date="2019" name="Int. J. Syst. Evol. Microbiol.">
        <title>The Global Catalogue of Microorganisms (GCM) 10K type strain sequencing project: providing services to taxonomists for standard genome sequencing and annotation.</title>
        <authorList>
            <consortium name="The Broad Institute Genomics Platform"/>
            <consortium name="The Broad Institute Genome Sequencing Center for Infectious Disease"/>
            <person name="Wu L."/>
            <person name="Ma J."/>
        </authorList>
    </citation>
    <scope>NUCLEOTIDE SEQUENCE [LARGE SCALE GENOMIC DNA]</scope>
    <source>
        <strain evidence="9">NBRC 111756</strain>
    </source>
</reference>
<dbReference type="InterPro" id="IPR011761">
    <property type="entry name" value="ATP-grasp"/>
</dbReference>
<dbReference type="Pfam" id="PF00289">
    <property type="entry name" value="Biotin_carb_N"/>
    <property type="match status" value="1"/>
</dbReference>
<accession>A0ABW2A9G4</accession>
<dbReference type="InterPro" id="IPR005481">
    <property type="entry name" value="BC-like_N"/>
</dbReference>
<feature type="domain" description="ATP-grasp" evidence="6">
    <location>
        <begin position="120"/>
        <end position="319"/>
    </location>
</feature>
<dbReference type="InterPro" id="IPR011054">
    <property type="entry name" value="Rudment_hybrid_motif"/>
</dbReference>